<protein>
    <submittedName>
        <fullName evidence="6">DoxX family protein</fullName>
    </submittedName>
</protein>
<organism evidence="6 7">
    <name type="scientific">Sphingomonas immobilis</name>
    <dbReference type="NCBI Taxonomy" id="3063997"/>
    <lineage>
        <taxon>Bacteria</taxon>
        <taxon>Pseudomonadati</taxon>
        <taxon>Pseudomonadota</taxon>
        <taxon>Alphaproteobacteria</taxon>
        <taxon>Sphingomonadales</taxon>
        <taxon>Sphingomonadaceae</taxon>
        <taxon>Sphingomonas</taxon>
    </lineage>
</organism>
<feature type="transmembrane region" description="Helical" evidence="5">
    <location>
        <begin position="112"/>
        <end position="132"/>
    </location>
</feature>
<keyword evidence="4 5" id="KW-0472">Membrane</keyword>
<reference evidence="6" key="1">
    <citation type="submission" date="2023-07" db="EMBL/GenBank/DDBJ databases">
        <authorList>
            <person name="Kim M.K."/>
        </authorList>
    </citation>
    <scope>NUCLEOTIDE SEQUENCE</scope>
    <source>
        <strain evidence="6">CA1-15</strain>
    </source>
</reference>
<evidence type="ECO:0000256" key="2">
    <source>
        <dbReference type="ARBA" id="ARBA00022692"/>
    </source>
</evidence>
<comment type="caution">
    <text evidence="6">The sequence shown here is derived from an EMBL/GenBank/DDBJ whole genome shotgun (WGS) entry which is preliminary data.</text>
</comment>
<dbReference type="Proteomes" id="UP001176468">
    <property type="component" value="Unassembled WGS sequence"/>
</dbReference>
<accession>A0ABT9A1P7</accession>
<name>A0ABT9A1P7_9SPHN</name>
<dbReference type="Pfam" id="PF13564">
    <property type="entry name" value="DoxX_2"/>
    <property type="match status" value="1"/>
</dbReference>
<feature type="transmembrane region" description="Helical" evidence="5">
    <location>
        <begin position="71"/>
        <end position="92"/>
    </location>
</feature>
<evidence type="ECO:0000313" key="7">
    <source>
        <dbReference type="Proteomes" id="UP001176468"/>
    </source>
</evidence>
<comment type="subcellular location">
    <subcellularLocation>
        <location evidence="1">Membrane</location>
        <topology evidence="1">Multi-pass membrane protein</topology>
    </subcellularLocation>
</comment>
<evidence type="ECO:0000313" key="6">
    <source>
        <dbReference type="EMBL" id="MDO7843761.1"/>
    </source>
</evidence>
<keyword evidence="2 5" id="KW-0812">Transmembrane</keyword>
<dbReference type="EMBL" id="JAUQSZ010000011">
    <property type="protein sequence ID" value="MDO7843761.1"/>
    <property type="molecule type" value="Genomic_DNA"/>
</dbReference>
<evidence type="ECO:0000256" key="3">
    <source>
        <dbReference type="ARBA" id="ARBA00022989"/>
    </source>
</evidence>
<feature type="transmembrane region" description="Helical" evidence="5">
    <location>
        <begin position="46"/>
        <end position="64"/>
    </location>
</feature>
<dbReference type="PANTHER" id="PTHR36974">
    <property type="entry name" value="MEMBRANE PROTEIN-RELATED"/>
    <property type="match status" value="1"/>
</dbReference>
<keyword evidence="3 5" id="KW-1133">Transmembrane helix</keyword>
<dbReference type="InterPro" id="IPR032808">
    <property type="entry name" value="DoxX"/>
</dbReference>
<gene>
    <name evidence="6" type="ORF">Q5H94_15620</name>
</gene>
<dbReference type="PANTHER" id="PTHR36974:SF1">
    <property type="entry name" value="DOXX FAMILY MEMBRANE PROTEIN"/>
    <property type="match status" value="1"/>
</dbReference>
<sequence length="140" mass="15429">MPPAPLRTTLRYLLAAAYLAAGVIHILAPAPFVAITPDWVPHPREVVLITGVCEIAGSLALLTPNARLRRLAGILLALYAVCVFPANIKHALDYIEYGKGALTLWYHVPRLMFQPVIVWGCLFAGCAIDWPFRRRSSRNG</sequence>
<evidence type="ECO:0000256" key="5">
    <source>
        <dbReference type="SAM" id="Phobius"/>
    </source>
</evidence>
<proteinExistence type="predicted"/>
<keyword evidence="7" id="KW-1185">Reference proteome</keyword>
<dbReference type="RefSeq" id="WP_304562221.1">
    <property type="nucleotide sequence ID" value="NZ_JAUQSZ010000011.1"/>
</dbReference>
<feature type="transmembrane region" description="Helical" evidence="5">
    <location>
        <begin position="12"/>
        <end position="34"/>
    </location>
</feature>
<evidence type="ECO:0000256" key="1">
    <source>
        <dbReference type="ARBA" id="ARBA00004141"/>
    </source>
</evidence>
<evidence type="ECO:0000256" key="4">
    <source>
        <dbReference type="ARBA" id="ARBA00023136"/>
    </source>
</evidence>